<dbReference type="Pfam" id="PF13772">
    <property type="entry name" value="AIG2_2"/>
    <property type="match status" value="1"/>
</dbReference>
<dbReference type="CDD" id="cd06661">
    <property type="entry name" value="GGCT_like"/>
    <property type="match status" value="1"/>
</dbReference>
<dbReference type="PANTHER" id="PTHR21139:SF2">
    <property type="entry name" value="TRIOSEPHOSPHATE ISOMERASE"/>
    <property type="match status" value="1"/>
</dbReference>
<dbReference type="GO" id="GO:0019563">
    <property type="term" value="P:glycerol catabolic process"/>
    <property type="evidence" value="ECO:0007669"/>
    <property type="project" value="TreeGrafter"/>
</dbReference>
<accession>A0A922IE53</accession>
<dbReference type="EMBL" id="ASGP02000001">
    <property type="protein sequence ID" value="KAH9529520.1"/>
    <property type="molecule type" value="Genomic_DNA"/>
</dbReference>
<dbReference type="GO" id="GO:0046166">
    <property type="term" value="P:glyceraldehyde-3-phosphate biosynthetic process"/>
    <property type="evidence" value="ECO:0007669"/>
    <property type="project" value="TreeGrafter"/>
</dbReference>
<evidence type="ECO:0000256" key="6">
    <source>
        <dbReference type="ARBA" id="ARBA00011940"/>
    </source>
</evidence>
<dbReference type="GO" id="GO:0005829">
    <property type="term" value="C:cytosol"/>
    <property type="evidence" value="ECO:0007669"/>
    <property type="project" value="TreeGrafter"/>
</dbReference>
<keyword evidence="12" id="KW-1185">Reference proteome</keyword>
<dbReference type="AlphaFoldDB" id="A0A922IE53"/>
<dbReference type="Pfam" id="PF00121">
    <property type="entry name" value="TIM"/>
    <property type="match status" value="1"/>
</dbReference>
<dbReference type="PANTHER" id="PTHR21139">
    <property type="entry name" value="TRIOSEPHOSPHATE ISOMERASE"/>
    <property type="match status" value="1"/>
</dbReference>
<dbReference type="GO" id="GO:0004807">
    <property type="term" value="F:triose-phosphate isomerase activity"/>
    <property type="evidence" value="ECO:0007669"/>
    <property type="project" value="UniProtKB-EC"/>
</dbReference>
<proteinExistence type="inferred from homology"/>
<evidence type="ECO:0000313" key="11">
    <source>
        <dbReference type="EMBL" id="KAH9529520.1"/>
    </source>
</evidence>
<sequence>MPTAAKHFVYYFCYGSNLLIQRMRINNKSATKHANGLLTGFKLSFAGNSQLWKGATANIVQDSNSVVYGAVYTLDKDDIDNLDRQECGYDPIEVIVKLYETNDQPMITCRTYVQKSNYANVNGNEPIPSRLYKEIIIKGAKENNLPEHYIENVIKTFKDNGIIECGPQCVQCQTPALIIRADCYFFGVTESAKQSKSNRSKMVRKFFVGGNWKMNGSRATNEDLIKTLSNGPLDPNTDVVVGVPSIYMAEVRQKLPKTIGVAAQNCYKVPKGAFTGEISPAMIKDVGAEWVILGHSERRNVFGESDQLIGEKVEHALQEGLHVIACIGELLEEREAGKTTEVVFRQTQVISKHVKDWSKVVLAYEPVWAIGTGKTASPQQAQEVHQKLRQWFSENVSPQIAETIRIIYGGSVTANNAKELASQADVDGFLVGGASLKPEFVQIVNARQ</sequence>
<dbReference type="FunFam" id="3.20.20.70:FF:000025">
    <property type="entry name" value="Triosephosphate isomerase"/>
    <property type="match status" value="1"/>
</dbReference>
<comment type="similarity">
    <text evidence="4">Belongs to the triosephosphate isomerase family.</text>
</comment>
<dbReference type="Gene3D" id="3.10.490.10">
    <property type="entry name" value="Gamma-glutamyl cyclotransferase-like"/>
    <property type="match status" value="1"/>
</dbReference>
<evidence type="ECO:0000256" key="5">
    <source>
        <dbReference type="ARBA" id="ARBA00011738"/>
    </source>
</evidence>
<keyword evidence="10 11" id="KW-0413">Isomerase</keyword>
<reference evidence="11" key="2">
    <citation type="journal article" date="2022" name="Res Sq">
        <title>Comparative Genomics Reveals Insights into the Divergent Evolution of Astigmatic Mites and Household Pest Adaptations.</title>
        <authorList>
            <person name="Xiong Q."/>
            <person name="Wan A.T.-Y."/>
            <person name="Liu X.-Y."/>
            <person name="Fung C.S.-H."/>
            <person name="Xiao X."/>
            <person name="Malainual N."/>
            <person name="Hou J."/>
            <person name="Wang L."/>
            <person name="Wang M."/>
            <person name="Yang K."/>
            <person name="Cui Y."/>
            <person name="Leung E."/>
            <person name="Nong W."/>
            <person name="Shin S.-K."/>
            <person name="Au S."/>
            <person name="Jeong K.Y."/>
            <person name="Chew F.T."/>
            <person name="Hui J."/>
            <person name="Leung T.F."/>
            <person name="Tungtrongchitr A."/>
            <person name="Zhong N."/>
            <person name="Liu Z."/>
            <person name="Tsui S."/>
        </authorList>
    </citation>
    <scope>NUCLEOTIDE SEQUENCE</scope>
    <source>
        <strain evidence="11">Derf</strain>
        <tissue evidence="11">Whole organism</tissue>
    </source>
</reference>
<evidence type="ECO:0000256" key="4">
    <source>
        <dbReference type="ARBA" id="ARBA00007422"/>
    </source>
</evidence>
<evidence type="ECO:0000256" key="1">
    <source>
        <dbReference type="ARBA" id="ARBA00000474"/>
    </source>
</evidence>
<evidence type="ECO:0000256" key="10">
    <source>
        <dbReference type="ARBA" id="ARBA00023235"/>
    </source>
</evidence>
<comment type="catalytic activity">
    <reaction evidence="1">
        <text>D-glyceraldehyde 3-phosphate = dihydroxyacetone phosphate</text>
        <dbReference type="Rhea" id="RHEA:18585"/>
        <dbReference type="ChEBI" id="CHEBI:57642"/>
        <dbReference type="ChEBI" id="CHEBI:59776"/>
        <dbReference type="EC" id="5.3.1.1"/>
    </reaction>
</comment>
<comment type="subunit">
    <text evidence="5">Homodimer.</text>
</comment>
<dbReference type="PROSITE" id="PS00171">
    <property type="entry name" value="TIM_1"/>
    <property type="match status" value="1"/>
</dbReference>
<comment type="pathway">
    <text evidence="3">Carbohydrate biosynthesis; gluconeogenesis.</text>
</comment>
<dbReference type="NCBIfam" id="TIGR00419">
    <property type="entry name" value="tim"/>
    <property type="match status" value="1"/>
</dbReference>
<dbReference type="Gene3D" id="3.20.20.70">
    <property type="entry name" value="Aldolase class I"/>
    <property type="match status" value="1"/>
</dbReference>
<comment type="pathway">
    <text evidence="2">Carbohydrate degradation; glycolysis; D-glyceraldehyde 3-phosphate from glycerone phosphate: step 1/1.</text>
</comment>
<dbReference type="InterPro" id="IPR020861">
    <property type="entry name" value="Triosephosphate_isomerase_AS"/>
</dbReference>
<dbReference type="HAMAP" id="MF_00147_B">
    <property type="entry name" value="TIM_B"/>
    <property type="match status" value="1"/>
</dbReference>
<gene>
    <name evidence="11" type="primary">TPI1</name>
    <name evidence="11" type="ORF">DERF_003400</name>
</gene>
<dbReference type="InterPro" id="IPR000652">
    <property type="entry name" value="Triosephosphate_isomerase"/>
</dbReference>
<evidence type="ECO:0000256" key="3">
    <source>
        <dbReference type="ARBA" id="ARBA00004742"/>
    </source>
</evidence>
<name>A0A922IE53_DERFA</name>
<dbReference type="InterPro" id="IPR022896">
    <property type="entry name" value="TrioseP_Isoase_bac/euk"/>
</dbReference>
<dbReference type="EC" id="5.3.1.1" evidence="6"/>
<dbReference type="SUPFAM" id="SSF110857">
    <property type="entry name" value="Gamma-glutamyl cyclotransferase-like"/>
    <property type="match status" value="1"/>
</dbReference>
<dbReference type="GO" id="GO:0006094">
    <property type="term" value="P:gluconeogenesis"/>
    <property type="evidence" value="ECO:0007669"/>
    <property type="project" value="UniProtKB-KW"/>
</dbReference>
<keyword evidence="8" id="KW-0312">Gluconeogenesis</keyword>
<dbReference type="InterPro" id="IPR035990">
    <property type="entry name" value="TIM_sf"/>
</dbReference>
<dbReference type="Proteomes" id="UP000790347">
    <property type="component" value="Unassembled WGS sequence"/>
</dbReference>
<comment type="caution">
    <text evidence="11">The sequence shown here is derived from an EMBL/GenBank/DDBJ whole genome shotgun (WGS) entry which is preliminary data.</text>
</comment>
<dbReference type="InterPro" id="IPR013024">
    <property type="entry name" value="GGCT-like"/>
</dbReference>
<organism evidence="11 12">
    <name type="scientific">Dermatophagoides farinae</name>
    <name type="common">American house dust mite</name>
    <dbReference type="NCBI Taxonomy" id="6954"/>
    <lineage>
        <taxon>Eukaryota</taxon>
        <taxon>Metazoa</taxon>
        <taxon>Ecdysozoa</taxon>
        <taxon>Arthropoda</taxon>
        <taxon>Chelicerata</taxon>
        <taxon>Arachnida</taxon>
        <taxon>Acari</taxon>
        <taxon>Acariformes</taxon>
        <taxon>Sarcoptiformes</taxon>
        <taxon>Astigmata</taxon>
        <taxon>Psoroptidia</taxon>
        <taxon>Analgoidea</taxon>
        <taxon>Pyroglyphidae</taxon>
        <taxon>Dermatophagoidinae</taxon>
        <taxon>Dermatophagoides</taxon>
    </lineage>
</organism>
<dbReference type="SUPFAM" id="SSF51351">
    <property type="entry name" value="Triosephosphate isomerase (TIM)"/>
    <property type="match status" value="1"/>
</dbReference>
<protein>
    <recommendedName>
        <fullName evidence="7">Triosephosphate isomerase</fullName>
        <ecNumber evidence="6">5.3.1.1</ecNumber>
    </recommendedName>
</protein>
<evidence type="ECO:0000256" key="8">
    <source>
        <dbReference type="ARBA" id="ARBA00022432"/>
    </source>
</evidence>
<dbReference type="InterPro" id="IPR036568">
    <property type="entry name" value="GGCT-like_sf"/>
</dbReference>
<reference evidence="11" key="1">
    <citation type="submission" date="2013-05" db="EMBL/GenBank/DDBJ databases">
        <authorList>
            <person name="Yim A.K.Y."/>
            <person name="Chan T.F."/>
            <person name="Ji K.M."/>
            <person name="Liu X.Y."/>
            <person name="Zhou J.W."/>
            <person name="Li R.Q."/>
            <person name="Yang K.Y."/>
            <person name="Li J."/>
            <person name="Li M."/>
            <person name="Law P.T.W."/>
            <person name="Wu Y.L."/>
            <person name="Cai Z.L."/>
            <person name="Qin H."/>
            <person name="Bao Y."/>
            <person name="Leung R.K.K."/>
            <person name="Ng P.K.S."/>
            <person name="Zou J."/>
            <person name="Zhong X.J."/>
            <person name="Ran P.X."/>
            <person name="Zhong N.S."/>
            <person name="Liu Z.G."/>
            <person name="Tsui S.K.W."/>
        </authorList>
    </citation>
    <scope>NUCLEOTIDE SEQUENCE</scope>
    <source>
        <strain evidence="11">Derf</strain>
        <tissue evidence="11">Whole organism</tissue>
    </source>
</reference>
<evidence type="ECO:0000256" key="9">
    <source>
        <dbReference type="ARBA" id="ARBA00023152"/>
    </source>
</evidence>
<keyword evidence="9" id="KW-0324">Glycolysis</keyword>
<evidence type="ECO:0000256" key="7">
    <source>
        <dbReference type="ARBA" id="ARBA00019397"/>
    </source>
</evidence>
<evidence type="ECO:0000313" key="12">
    <source>
        <dbReference type="Proteomes" id="UP000790347"/>
    </source>
</evidence>
<dbReference type="InterPro" id="IPR013785">
    <property type="entry name" value="Aldolase_TIM"/>
</dbReference>
<dbReference type="GO" id="GO:0006096">
    <property type="term" value="P:glycolytic process"/>
    <property type="evidence" value="ECO:0007669"/>
    <property type="project" value="UniProtKB-KW"/>
</dbReference>
<evidence type="ECO:0000256" key="2">
    <source>
        <dbReference type="ARBA" id="ARBA00004680"/>
    </source>
</evidence>
<dbReference type="CDD" id="cd00311">
    <property type="entry name" value="TIM"/>
    <property type="match status" value="1"/>
</dbReference>
<dbReference type="PROSITE" id="PS51440">
    <property type="entry name" value="TIM_2"/>
    <property type="match status" value="1"/>
</dbReference>